<dbReference type="GeneTree" id="ENSGT00940000180012"/>
<dbReference type="PANTHER" id="PTHR46060">
    <property type="entry name" value="MARINER MOS1 TRANSPOSASE-LIKE PROTEIN"/>
    <property type="match status" value="1"/>
</dbReference>
<evidence type="ECO:0000313" key="1">
    <source>
        <dbReference type="Ensembl" id="ENSLCAP00010059382.1"/>
    </source>
</evidence>
<dbReference type="PANTHER" id="PTHR46060:SF3">
    <property type="entry name" value="PROTEIN GVQW3"/>
    <property type="match status" value="1"/>
</dbReference>
<dbReference type="Ensembl" id="ENSLCAT00010060995.1">
    <property type="protein sequence ID" value="ENSLCAP00010059382.1"/>
    <property type="gene ID" value="ENSLCAG00010027681.1"/>
</dbReference>
<dbReference type="InParanoid" id="A0A4W6G735"/>
<dbReference type="AlphaFoldDB" id="A0A4W6G735"/>
<dbReference type="Proteomes" id="UP000314980">
    <property type="component" value="Unassembled WGS sequence"/>
</dbReference>
<keyword evidence="2" id="KW-1185">Reference proteome</keyword>
<organism evidence="1 2">
    <name type="scientific">Lates calcarifer</name>
    <name type="common">Barramundi</name>
    <name type="synonym">Holocentrus calcarifer</name>
    <dbReference type="NCBI Taxonomy" id="8187"/>
    <lineage>
        <taxon>Eukaryota</taxon>
        <taxon>Metazoa</taxon>
        <taxon>Chordata</taxon>
        <taxon>Craniata</taxon>
        <taxon>Vertebrata</taxon>
        <taxon>Euteleostomi</taxon>
        <taxon>Actinopterygii</taxon>
        <taxon>Neopterygii</taxon>
        <taxon>Teleostei</taxon>
        <taxon>Neoteleostei</taxon>
        <taxon>Acanthomorphata</taxon>
        <taxon>Carangaria</taxon>
        <taxon>Carangaria incertae sedis</taxon>
        <taxon>Centropomidae</taxon>
        <taxon>Lates</taxon>
    </lineage>
</organism>
<protein>
    <recommendedName>
        <fullName evidence="3">Mos1 transposase HTH domain-containing protein</fullName>
    </recommendedName>
</protein>
<dbReference type="InterPro" id="IPR052709">
    <property type="entry name" value="Transposase-MT_Hybrid"/>
</dbReference>
<evidence type="ECO:0008006" key="3">
    <source>
        <dbReference type="Google" id="ProtNLM"/>
    </source>
</evidence>
<accession>A0A4W6G735</accession>
<sequence length="132" mass="14732">MSDKKFNDKIPFERRINLNFLMKLNKTAAESFCTLTEVYGEHCVSHAHEILCVTRFCEGREDLQDDERSGRPCTVRMIAELGSIGKSDSSANLHENLNMTKVCDKVVPQRLRGSSHCALSKAVSGPKTNICA</sequence>
<reference evidence="1" key="2">
    <citation type="submission" date="2025-08" db="UniProtKB">
        <authorList>
            <consortium name="Ensembl"/>
        </authorList>
    </citation>
    <scope>IDENTIFICATION</scope>
</reference>
<proteinExistence type="predicted"/>
<name>A0A4W6G735_LATCA</name>
<evidence type="ECO:0000313" key="2">
    <source>
        <dbReference type="Proteomes" id="UP000314980"/>
    </source>
</evidence>
<reference evidence="2" key="1">
    <citation type="submission" date="2015-09" db="EMBL/GenBank/DDBJ databases">
        <authorList>
            <person name="Sai Rama Sridatta P."/>
        </authorList>
    </citation>
    <scope>NUCLEOTIDE SEQUENCE [LARGE SCALE GENOMIC DNA]</scope>
</reference>
<reference evidence="1" key="3">
    <citation type="submission" date="2025-09" db="UniProtKB">
        <authorList>
            <consortium name="Ensembl"/>
        </authorList>
    </citation>
    <scope>IDENTIFICATION</scope>
</reference>